<evidence type="ECO:0000313" key="3">
    <source>
        <dbReference type="Proteomes" id="UP001164459"/>
    </source>
</evidence>
<dbReference type="RefSeq" id="WP_269032666.1">
    <property type="nucleotide sequence ID" value="NZ_CP114040.1"/>
</dbReference>
<protein>
    <recommendedName>
        <fullName evidence="4">MYXO-CTERM domain-containing protein</fullName>
    </recommendedName>
</protein>
<evidence type="ECO:0008006" key="4">
    <source>
        <dbReference type="Google" id="ProtNLM"/>
    </source>
</evidence>
<dbReference type="Proteomes" id="UP001164459">
    <property type="component" value="Chromosome"/>
</dbReference>
<reference evidence="2" key="1">
    <citation type="submission" date="2022-11" db="EMBL/GenBank/DDBJ databases">
        <title>Minimal conservation of predation-associated metabolite biosynthetic gene clusters underscores biosynthetic potential of Myxococcota including descriptions for ten novel species: Archangium lansinium sp. nov., Myxococcus landrumus sp. nov., Nannocystis bai.</title>
        <authorList>
            <person name="Ahearne A."/>
            <person name="Stevens C."/>
            <person name="Dowd S."/>
        </authorList>
    </citation>
    <scope>NUCLEOTIDE SEQUENCE</scope>
    <source>
        <strain evidence="2">Fl3</strain>
    </source>
</reference>
<keyword evidence="3" id="KW-1185">Reference proteome</keyword>
<name>A0ABY7GTR1_9BACT</name>
<sequence>MKFKSRLFGTCLLVAAVASVPGRASACTSQVPVPGLEVWELRDPPEMLYTATGGVFVLYGLLFDVELAEAAALVKVALAQDDSALATEVELLRLSPTFLAGQPAWSVAIVVRPAMPLQAGLYQVTVGNVDGDEMTFPLTVEAEPVAVLEPPTAEVVDPMLVTTGYGDFVCCETAEASSCGDRTRCEFTTIAKVPGLYVVPSALPRAQAGSALIWAQRLDAAGEPDPDGRFQYPARHEVDWTVEFAAAQAEYCVVLGVTNLVDGTSVSGPPQCLSREVAGEPHVVTDEPTAEELESWECVTPVEYEDGTPFGEEETPAKKEVGCRIGADGQAWTWLAALAGLGLWRRRRRR</sequence>
<feature type="chain" id="PRO_5046722660" description="MYXO-CTERM domain-containing protein" evidence="1">
    <location>
        <begin position="27"/>
        <end position="350"/>
    </location>
</feature>
<evidence type="ECO:0000256" key="1">
    <source>
        <dbReference type="SAM" id="SignalP"/>
    </source>
</evidence>
<dbReference type="EMBL" id="CP114040">
    <property type="protein sequence ID" value="WAS90336.1"/>
    <property type="molecule type" value="Genomic_DNA"/>
</dbReference>
<evidence type="ECO:0000313" key="2">
    <source>
        <dbReference type="EMBL" id="WAS90336.1"/>
    </source>
</evidence>
<accession>A0ABY7GTR1</accession>
<gene>
    <name evidence="2" type="ORF">O0S08_29455</name>
</gene>
<feature type="signal peptide" evidence="1">
    <location>
        <begin position="1"/>
        <end position="26"/>
    </location>
</feature>
<proteinExistence type="predicted"/>
<organism evidence="2 3">
    <name type="scientific">Nannocystis punicea</name>
    <dbReference type="NCBI Taxonomy" id="2995304"/>
    <lineage>
        <taxon>Bacteria</taxon>
        <taxon>Pseudomonadati</taxon>
        <taxon>Myxococcota</taxon>
        <taxon>Polyangia</taxon>
        <taxon>Nannocystales</taxon>
        <taxon>Nannocystaceae</taxon>
        <taxon>Nannocystis</taxon>
    </lineage>
</organism>
<keyword evidence="1" id="KW-0732">Signal</keyword>